<feature type="compositionally biased region" description="Low complexity" evidence="1">
    <location>
        <begin position="357"/>
        <end position="368"/>
    </location>
</feature>
<dbReference type="Gene3D" id="3.40.50.1820">
    <property type="entry name" value="alpha/beta hydrolase"/>
    <property type="match status" value="1"/>
</dbReference>
<dbReference type="CDD" id="cd00519">
    <property type="entry name" value="Lipase_3"/>
    <property type="match status" value="1"/>
</dbReference>
<name>A0A176VWQ2_MARPO</name>
<dbReference type="PANTHER" id="PTHR45856">
    <property type="entry name" value="ALPHA/BETA-HYDROLASES SUPERFAMILY PROTEIN"/>
    <property type="match status" value="1"/>
</dbReference>
<dbReference type="AlphaFoldDB" id="A0A176VWQ2"/>
<evidence type="ECO:0000256" key="1">
    <source>
        <dbReference type="SAM" id="MobiDB-lite"/>
    </source>
</evidence>
<evidence type="ECO:0000313" key="3">
    <source>
        <dbReference type="EMBL" id="OAE25239.1"/>
    </source>
</evidence>
<comment type="caution">
    <text evidence="3">The sequence shown here is derived from an EMBL/GenBank/DDBJ whole genome shotgun (WGS) entry which is preliminary data.</text>
</comment>
<dbReference type="InterPro" id="IPR051218">
    <property type="entry name" value="Sec_MonoDiacylglyc_Lipase"/>
</dbReference>
<feature type="domain" description="Fungal lipase-type" evidence="2">
    <location>
        <begin position="77"/>
        <end position="207"/>
    </location>
</feature>
<protein>
    <recommendedName>
        <fullName evidence="2">Fungal lipase-type domain-containing protein</fullName>
    </recommendedName>
</protein>
<sequence>MESKAGDHTASPTLTNHILESLFFSMSVYEPTQEALLKDLEARFGRVQPLMSYGFEAKRDKGQQVIFVARSHSGRVIVACRGTCGFKDVLQDLKYIKSRLSFAKGAAHWGFAERAESVPIDFFRKLLDAGEEIIFTGHSLGGAVASLLTLRVLESSNERSVDEQVRCITFGSPLFASSRLAEMINDKYKDIFIHIVSRRDCVPKILPFVSALQKLVYSDEDHLEGLVVLKSALALVPWLPIAPFVTALEARIPAAFKFALRCLMKLALPSGLAGSYAFAGHIVMLDTVAAVNVANSLILASAEDLNAWHSQLNFAFGSGFDVTMIEEHMLDCYHDGIVRAFSQVRVTRELAGAAAALGAPPSPAWSEPAPAPSRPSEGAKDGVIVVRMMPHDGDSGGCEVQVKSMLLPSSQVGNLAADGGAVGSEKWVVRSEEMAGKNLAAPLNRAKSLASFGRQGIGGDGKFICAHNHSRKLERSLTMMARSTSCSSSSSSLVLPVKTSTSERRQDGVISTRNDGSSKHRCRACQCLHMYMNVKGSCRQTQTKQFPLSGAKLTDEFRLKERTNLCKRLLFLARDDAAESSADRRASVV</sequence>
<dbReference type="InterPro" id="IPR029058">
    <property type="entry name" value="AB_hydrolase_fold"/>
</dbReference>
<dbReference type="Proteomes" id="UP000077202">
    <property type="component" value="Unassembled WGS sequence"/>
</dbReference>
<dbReference type="PANTHER" id="PTHR45856:SF21">
    <property type="entry name" value="FUNGAL LIPASE-LIKE DOMAIN-CONTAINING PROTEIN"/>
    <property type="match status" value="1"/>
</dbReference>
<proteinExistence type="predicted"/>
<keyword evidence="4" id="KW-1185">Reference proteome</keyword>
<dbReference type="GO" id="GO:0006629">
    <property type="term" value="P:lipid metabolic process"/>
    <property type="evidence" value="ECO:0007669"/>
    <property type="project" value="InterPro"/>
</dbReference>
<feature type="region of interest" description="Disordered" evidence="1">
    <location>
        <begin position="357"/>
        <end position="377"/>
    </location>
</feature>
<evidence type="ECO:0000313" key="4">
    <source>
        <dbReference type="Proteomes" id="UP000077202"/>
    </source>
</evidence>
<reference evidence="3" key="1">
    <citation type="submission" date="2016-03" db="EMBL/GenBank/DDBJ databases">
        <title>Mechanisms controlling the formation of the plant cell surface in tip-growing cells are functionally conserved among land plants.</title>
        <authorList>
            <person name="Honkanen S."/>
            <person name="Jones V.A."/>
            <person name="Morieri G."/>
            <person name="Champion C."/>
            <person name="Hetherington A.J."/>
            <person name="Kelly S."/>
            <person name="Saint-Marcoux D."/>
            <person name="Proust H."/>
            <person name="Prescott H."/>
            <person name="Dolan L."/>
        </authorList>
    </citation>
    <scope>NUCLEOTIDE SEQUENCE [LARGE SCALE GENOMIC DNA]</scope>
    <source>
        <tissue evidence="3">Whole gametophyte</tissue>
    </source>
</reference>
<dbReference type="SUPFAM" id="SSF53474">
    <property type="entry name" value="alpha/beta-Hydrolases"/>
    <property type="match status" value="1"/>
</dbReference>
<dbReference type="Pfam" id="PF01764">
    <property type="entry name" value="Lipase_3"/>
    <property type="match status" value="1"/>
</dbReference>
<accession>A0A176VWQ2</accession>
<gene>
    <name evidence="3" type="ORF">AXG93_1420s1020</name>
</gene>
<dbReference type="EMBL" id="LVLJ01002373">
    <property type="protein sequence ID" value="OAE25239.1"/>
    <property type="molecule type" value="Genomic_DNA"/>
</dbReference>
<evidence type="ECO:0000259" key="2">
    <source>
        <dbReference type="Pfam" id="PF01764"/>
    </source>
</evidence>
<organism evidence="3 4">
    <name type="scientific">Marchantia polymorpha subsp. ruderalis</name>
    <dbReference type="NCBI Taxonomy" id="1480154"/>
    <lineage>
        <taxon>Eukaryota</taxon>
        <taxon>Viridiplantae</taxon>
        <taxon>Streptophyta</taxon>
        <taxon>Embryophyta</taxon>
        <taxon>Marchantiophyta</taxon>
        <taxon>Marchantiopsida</taxon>
        <taxon>Marchantiidae</taxon>
        <taxon>Marchantiales</taxon>
        <taxon>Marchantiaceae</taxon>
        <taxon>Marchantia</taxon>
    </lineage>
</organism>
<dbReference type="InterPro" id="IPR002921">
    <property type="entry name" value="Fungal_lipase-type"/>
</dbReference>